<evidence type="ECO:0000256" key="1">
    <source>
        <dbReference type="SAM" id="Phobius"/>
    </source>
</evidence>
<evidence type="ECO:0000313" key="3">
    <source>
        <dbReference type="Proteomes" id="UP000217349"/>
    </source>
</evidence>
<dbReference type="Proteomes" id="UP000217349">
    <property type="component" value="Chromosome"/>
</dbReference>
<protein>
    <submittedName>
        <fullName evidence="2">Membrane protein</fullName>
    </submittedName>
</protein>
<evidence type="ECO:0000313" key="2">
    <source>
        <dbReference type="EMBL" id="ATB69251.1"/>
    </source>
</evidence>
<keyword evidence="1" id="KW-1133">Transmembrane helix</keyword>
<sequence length="181" mass="20577">MCAIKNTNKPKMMMKMTTTSRLLRFYLLGDVFVILLSLFQGGEWLLNTQIAFVCSLLITLASFRSYHTFVTRRVDAGLIPDDKFDQYYEDDTEEDDEKENVAPKVAKVGFKQSFQNLALSYKSALSLYRILSYGVLFLAVLFLIRHDILDAVAFFVGLSVVPLSSFLSVLFVKKGLNETNE</sequence>
<keyword evidence="1" id="KW-0472">Membrane</keyword>
<feature type="transmembrane region" description="Helical" evidence="1">
    <location>
        <begin position="151"/>
        <end position="172"/>
    </location>
</feature>
<reference evidence="3" key="1">
    <citation type="submission" date="2017-09" db="EMBL/GenBank/DDBJ databases">
        <title>The complete genome of Sulfurospirillum sp. JPD-1.</title>
        <authorList>
            <person name="Goris T."/>
        </authorList>
    </citation>
    <scope>NUCLEOTIDE SEQUENCE [LARGE SCALE GENOMIC DNA]</scope>
    <source>
        <strain evidence="3">JPD-1</strain>
    </source>
</reference>
<dbReference type="KEGG" id="sulj:SJPD1_1139"/>
<feature type="transmembrane region" description="Helical" evidence="1">
    <location>
        <begin position="21"/>
        <end position="39"/>
    </location>
</feature>
<name>A0A290HDF7_9BACT</name>
<organism evidence="2 3">
    <name type="scientific">Sulfurospirillum diekertiae</name>
    <dbReference type="NCBI Taxonomy" id="1854492"/>
    <lineage>
        <taxon>Bacteria</taxon>
        <taxon>Pseudomonadati</taxon>
        <taxon>Campylobacterota</taxon>
        <taxon>Epsilonproteobacteria</taxon>
        <taxon>Campylobacterales</taxon>
        <taxon>Sulfurospirillaceae</taxon>
        <taxon>Sulfurospirillum</taxon>
    </lineage>
</organism>
<gene>
    <name evidence="2" type="ORF">SJPD1_1139</name>
</gene>
<feature type="transmembrane region" description="Helical" evidence="1">
    <location>
        <begin position="45"/>
        <end position="63"/>
    </location>
</feature>
<feature type="transmembrane region" description="Helical" evidence="1">
    <location>
        <begin position="127"/>
        <end position="145"/>
    </location>
</feature>
<proteinExistence type="predicted"/>
<keyword evidence="1" id="KW-0812">Transmembrane</keyword>
<dbReference type="EMBL" id="CP023275">
    <property type="protein sequence ID" value="ATB69251.1"/>
    <property type="molecule type" value="Genomic_DNA"/>
</dbReference>
<dbReference type="AlphaFoldDB" id="A0A290HDF7"/>
<accession>A0A290HDF7</accession>